<feature type="compositionally biased region" description="Acidic residues" evidence="1">
    <location>
        <begin position="280"/>
        <end position="296"/>
    </location>
</feature>
<evidence type="ECO:0000313" key="3">
    <source>
        <dbReference type="Proteomes" id="UP000217199"/>
    </source>
</evidence>
<feature type="compositionally biased region" description="Basic and acidic residues" evidence="1">
    <location>
        <begin position="26"/>
        <end position="42"/>
    </location>
</feature>
<protein>
    <submittedName>
        <fullName evidence="2">Uncharacterized protein</fullName>
    </submittedName>
</protein>
<keyword evidence="3" id="KW-1185">Reference proteome</keyword>
<dbReference type="AlphaFoldDB" id="A0A286UKJ7"/>
<feature type="region of interest" description="Disordered" evidence="1">
    <location>
        <begin position="356"/>
        <end position="384"/>
    </location>
</feature>
<feature type="compositionally biased region" description="Basic and acidic residues" evidence="1">
    <location>
        <begin position="357"/>
        <end position="369"/>
    </location>
</feature>
<sequence length="405" mass="45088">MDAQMDLDWCPCGKRTQPNRQHCSRRCRDRDELRELDFHDDSDSSSDQASLPRLASTSAHRINNIPIAIPVSSRRRLSPLSPNSKRSLPDADRSHWQGYANKESIQAWANAIPAGCGSDALSSYGTEPQRSVRRPEFPLSRQRAAPPALNMAPTQPAQTSNPSSPINYTLSALADRSRTRGSPYSVSTCSLGTETPEFPTRSTAYVHASPARDSKGPKSVIDNLARRFRAWGTGPSSVITNRDPVQICVRKQTTTVEMSSSPLPTPLPSSAAARFHLSSSDDEEEEEEEDEYDYDQGDMQSPAVFSLKLPLGRPNFLDSELQASLTPTEKEKIGLWIAGHHEKEAGYESYGPAFYEKPTESKRTDKSVESFKAPLQRPQCPFQQPMHHLEAFRARGRKPQKICHL</sequence>
<dbReference type="Proteomes" id="UP000217199">
    <property type="component" value="Unassembled WGS sequence"/>
</dbReference>
<dbReference type="OrthoDB" id="3262862at2759"/>
<feature type="region of interest" description="Disordered" evidence="1">
    <location>
        <begin position="255"/>
        <end position="298"/>
    </location>
</feature>
<feature type="region of interest" description="Disordered" evidence="1">
    <location>
        <begin position="120"/>
        <end position="165"/>
    </location>
</feature>
<dbReference type="InParanoid" id="A0A286UKJ7"/>
<evidence type="ECO:0000313" key="2">
    <source>
        <dbReference type="EMBL" id="PAV20100.1"/>
    </source>
</evidence>
<evidence type="ECO:0000256" key="1">
    <source>
        <dbReference type="SAM" id="MobiDB-lite"/>
    </source>
</evidence>
<proteinExistence type="predicted"/>
<accession>A0A286UKJ7</accession>
<feature type="region of interest" description="Disordered" evidence="1">
    <location>
        <begin position="1"/>
        <end position="57"/>
    </location>
</feature>
<reference evidence="2 3" key="1">
    <citation type="journal article" date="2017" name="Mol. Ecol.">
        <title>Comparative and population genomic landscape of Phellinus noxius: A hypervariable fungus causing root rot in trees.</title>
        <authorList>
            <person name="Chung C.L."/>
            <person name="Lee T.J."/>
            <person name="Akiba M."/>
            <person name="Lee H.H."/>
            <person name="Kuo T.H."/>
            <person name="Liu D."/>
            <person name="Ke H.M."/>
            <person name="Yokoi T."/>
            <person name="Roa M.B."/>
            <person name="Lu M.J."/>
            <person name="Chang Y.Y."/>
            <person name="Ann P.J."/>
            <person name="Tsai J.N."/>
            <person name="Chen C.Y."/>
            <person name="Tzean S.S."/>
            <person name="Ota Y."/>
            <person name="Hattori T."/>
            <person name="Sahashi N."/>
            <person name="Liou R.F."/>
            <person name="Kikuchi T."/>
            <person name="Tsai I.J."/>
        </authorList>
    </citation>
    <scope>NUCLEOTIDE SEQUENCE [LARGE SCALE GENOMIC DNA]</scope>
    <source>
        <strain evidence="2 3">FFPRI411160</strain>
    </source>
</reference>
<name>A0A286UKJ7_9AGAM</name>
<feature type="compositionally biased region" description="Polar residues" evidence="1">
    <location>
        <begin position="120"/>
        <end position="129"/>
    </location>
</feature>
<feature type="compositionally biased region" description="Polar residues" evidence="1">
    <location>
        <begin position="152"/>
        <end position="165"/>
    </location>
</feature>
<dbReference type="EMBL" id="NBII01000004">
    <property type="protein sequence ID" value="PAV20100.1"/>
    <property type="molecule type" value="Genomic_DNA"/>
</dbReference>
<gene>
    <name evidence="2" type="ORF">PNOK_0503400</name>
</gene>
<organism evidence="2 3">
    <name type="scientific">Pyrrhoderma noxium</name>
    <dbReference type="NCBI Taxonomy" id="2282107"/>
    <lineage>
        <taxon>Eukaryota</taxon>
        <taxon>Fungi</taxon>
        <taxon>Dikarya</taxon>
        <taxon>Basidiomycota</taxon>
        <taxon>Agaricomycotina</taxon>
        <taxon>Agaricomycetes</taxon>
        <taxon>Hymenochaetales</taxon>
        <taxon>Hymenochaetaceae</taxon>
        <taxon>Pyrrhoderma</taxon>
    </lineage>
</organism>
<comment type="caution">
    <text evidence="2">The sequence shown here is derived from an EMBL/GenBank/DDBJ whole genome shotgun (WGS) entry which is preliminary data.</text>
</comment>